<reference evidence="1 3" key="1">
    <citation type="submission" date="2016-10" db="EMBL/GenBank/DDBJ databases">
        <title>Whole genome sequence of hyper active fibrinolysis bacterium Bacillus pumilus strain VV3 isolated from fermented rice.</title>
        <authorList>
            <person name="Mariadas V.A."/>
            <person name="Vijayaraghavan P."/>
            <person name="Dhandapani V."/>
        </authorList>
    </citation>
    <scope>NUCLEOTIDE SEQUENCE [LARGE SCALE GENOMIC DNA]</scope>
    <source>
        <strain evidence="1 3">VV3</strain>
    </source>
</reference>
<evidence type="ECO:0000313" key="1">
    <source>
        <dbReference type="EMBL" id="AOZ88807.1"/>
    </source>
</evidence>
<sequence>MSCVTDKQLRVIRGTMQTFCSHLEYDGHGKLHINTIMAFIKKEFGVRKMKDIPQSRFTEALELIQDFDLYTDKIQIHDRLPERN</sequence>
<dbReference type="EMBL" id="JAMDMH010000003">
    <property type="protein sequence ID" value="MCY9574300.1"/>
    <property type="molecule type" value="Genomic_DNA"/>
</dbReference>
<dbReference type="RefSeq" id="WP_008355623.1">
    <property type="nucleotide sequence ID" value="NZ_AMSH01000004.1"/>
</dbReference>
<proteinExistence type="predicted"/>
<accession>A0AAC9NBN5</accession>
<organism evidence="1 3">
    <name type="scientific">Bacillus xiamenensis</name>
    <dbReference type="NCBI Taxonomy" id="1178537"/>
    <lineage>
        <taxon>Bacteria</taxon>
        <taxon>Bacillati</taxon>
        <taxon>Bacillota</taxon>
        <taxon>Bacilli</taxon>
        <taxon>Bacillales</taxon>
        <taxon>Bacillaceae</taxon>
        <taxon>Bacillus</taxon>
    </lineage>
</organism>
<evidence type="ECO:0000313" key="3">
    <source>
        <dbReference type="Proteomes" id="UP000177709"/>
    </source>
</evidence>
<protein>
    <submittedName>
        <fullName evidence="2">ORF6C domain-containing protein</fullName>
    </submittedName>
</protein>
<evidence type="ECO:0000313" key="2">
    <source>
        <dbReference type="EMBL" id="MCY9574300.1"/>
    </source>
</evidence>
<dbReference type="KEGG" id="bxi:BK049_09055"/>
<dbReference type="EMBL" id="CP017786">
    <property type="protein sequence ID" value="AOZ88807.1"/>
    <property type="molecule type" value="Genomic_DNA"/>
</dbReference>
<name>A0AAC9NBN5_9BACI</name>
<dbReference type="Proteomes" id="UP001527057">
    <property type="component" value="Unassembled WGS sequence"/>
</dbReference>
<keyword evidence="4" id="KW-1185">Reference proteome</keyword>
<evidence type="ECO:0000313" key="4">
    <source>
        <dbReference type="Proteomes" id="UP001527057"/>
    </source>
</evidence>
<reference evidence="2 4" key="2">
    <citation type="submission" date="2022-05" db="EMBL/GenBank/DDBJ databases">
        <title>Genome Sequencing of Bee-Associated Microbes.</title>
        <authorList>
            <person name="Dunlap C."/>
        </authorList>
    </citation>
    <scope>NUCLEOTIDE SEQUENCE [LARGE SCALE GENOMIC DNA]</scope>
    <source>
        <strain evidence="2 4">CBP-1093</strain>
    </source>
</reference>
<dbReference type="Proteomes" id="UP000177709">
    <property type="component" value="Chromosome"/>
</dbReference>
<dbReference type="AlphaFoldDB" id="A0AAC9NBN5"/>
<gene>
    <name evidence="1" type="ORF">BK049_09055</name>
    <name evidence="2" type="ORF">M5W27_00440</name>
</gene>